<dbReference type="SUPFAM" id="SSF159127">
    <property type="entry name" value="HupF/HypC-like"/>
    <property type="match status" value="1"/>
</dbReference>
<dbReference type="InterPro" id="IPR019812">
    <property type="entry name" value="Hydgase_assmbl_chp_CS"/>
</dbReference>
<dbReference type="Pfam" id="PF01455">
    <property type="entry name" value="HupF_HypC"/>
    <property type="match status" value="1"/>
</dbReference>
<dbReference type="EMBL" id="NRRU01000082">
    <property type="protein sequence ID" value="MBK1714801.1"/>
    <property type="molecule type" value="Genomic_DNA"/>
</dbReference>
<dbReference type="PANTHER" id="PTHR35177">
    <property type="entry name" value="HYDROGENASE MATURATION FACTOR HYBG"/>
    <property type="match status" value="1"/>
</dbReference>
<accession>A0ABS1DXJ6</accession>
<keyword evidence="3" id="KW-1185">Reference proteome</keyword>
<comment type="similarity">
    <text evidence="1">Belongs to the HupF/HypC family.</text>
</comment>
<protein>
    <submittedName>
        <fullName evidence="2">Hydrogenase</fullName>
    </submittedName>
</protein>
<comment type="caution">
    <text evidence="2">The sequence shown here is derived from an EMBL/GenBank/DDBJ whole genome shotgun (WGS) entry which is preliminary data.</text>
</comment>
<dbReference type="Proteomes" id="UP001041814">
    <property type="component" value="Unassembled WGS sequence"/>
</dbReference>
<name>A0ABS1DXJ6_RUBGE</name>
<evidence type="ECO:0000313" key="2">
    <source>
        <dbReference type="EMBL" id="MBK1714801.1"/>
    </source>
</evidence>
<dbReference type="PANTHER" id="PTHR35177:SF1">
    <property type="entry name" value="HYDROGENASE MATURATION FACTOR HYPC"/>
    <property type="match status" value="1"/>
</dbReference>
<reference evidence="2" key="1">
    <citation type="submission" date="2017-08" db="EMBL/GenBank/DDBJ databases">
        <authorList>
            <person name="Imhoff J.F."/>
            <person name="Rahn T."/>
            <person name="Kuenzel S."/>
            <person name="Neulinger S.C."/>
        </authorList>
    </citation>
    <scope>NUCLEOTIDE SEQUENCE</scope>
    <source>
        <strain evidence="2">IM 151</strain>
    </source>
</reference>
<organism evidence="2 3">
    <name type="scientific">Rubrivivax gelatinosus</name>
    <name type="common">Rhodocyclus gelatinosus</name>
    <name type="synonym">Rhodopseudomonas gelatinosa</name>
    <dbReference type="NCBI Taxonomy" id="28068"/>
    <lineage>
        <taxon>Bacteria</taxon>
        <taxon>Pseudomonadati</taxon>
        <taxon>Pseudomonadota</taxon>
        <taxon>Betaproteobacteria</taxon>
        <taxon>Burkholderiales</taxon>
        <taxon>Sphaerotilaceae</taxon>
        <taxon>Rubrivivax</taxon>
    </lineage>
</organism>
<dbReference type="RefSeq" id="WP_200379583.1">
    <property type="nucleotide sequence ID" value="NZ_NRRU01000082.1"/>
</dbReference>
<evidence type="ECO:0000256" key="1">
    <source>
        <dbReference type="ARBA" id="ARBA00006018"/>
    </source>
</evidence>
<sequence length="113" mass="11080">MCLGVPMQVLSVSPGRALAAGRGGTCEVETALVGAVEPGDWLLVFLDSARERISAERAAEVDATLDLLEQALGGGAADAAAGFALPSALSAAELAALTGSPSSPDSADGAATR</sequence>
<reference evidence="2" key="2">
    <citation type="journal article" date="2020" name="Microorganisms">
        <title>Osmotic Adaptation and Compatible Solute Biosynthesis of Phototrophic Bacteria as Revealed from Genome Analyses.</title>
        <authorList>
            <person name="Imhoff J.F."/>
            <person name="Rahn T."/>
            <person name="Kunzel S."/>
            <person name="Keller A."/>
            <person name="Neulinger S.C."/>
        </authorList>
    </citation>
    <scope>NUCLEOTIDE SEQUENCE</scope>
    <source>
        <strain evidence="2">IM 151</strain>
    </source>
</reference>
<dbReference type="InterPro" id="IPR001109">
    <property type="entry name" value="Hydrogenase_HupF/HypC"/>
</dbReference>
<dbReference type="PRINTS" id="PR00445">
    <property type="entry name" value="HUPFHYPC"/>
</dbReference>
<dbReference type="PROSITE" id="PS01097">
    <property type="entry name" value="HUPF_HYPC"/>
    <property type="match status" value="1"/>
</dbReference>
<dbReference type="NCBIfam" id="TIGR00074">
    <property type="entry name" value="hypC_hupF"/>
    <property type="match status" value="1"/>
</dbReference>
<proteinExistence type="inferred from homology"/>
<evidence type="ECO:0000313" key="3">
    <source>
        <dbReference type="Proteomes" id="UP001041814"/>
    </source>
</evidence>
<dbReference type="Gene3D" id="2.30.30.140">
    <property type="match status" value="1"/>
</dbReference>
<gene>
    <name evidence="2" type="ORF">CKO43_18735</name>
</gene>